<accession>A0ABR2FV43</accession>
<protein>
    <recommendedName>
        <fullName evidence="4">DEUBAD domain-containing protein</fullName>
    </recommendedName>
</protein>
<name>A0ABR2FV43_9ROSI</name>
<dbReference type="CDD" id="cd21865">
    <property type="entry name" value="DEUBAD_NFRKB"/>
    <property type="match status" value="1"/>
</dbReference>
<evidence type="ECO:0000259" key="4">
    <source>
        <dbReference type="PROSITE" id="PS51916"/>
    </source>
</evidence>
<keyword evidence="6" id="KW-1185">Reference proteome</keyword>
<feature type="region of interest" description="Disordered" evidence="3">
    <location>
        <begin position="507"/>
        <end position="574"/>
    </location>
</feature>
<evidence type="ECO:0000256" key="1">
    <source>
        <dbReference type="ARBA" id="ARBA00004123"/>
    </source>
</evidence>
<feature type="region of interest" description="Disordered" evidence="3">
    <location>
        <begin position="24"/>
        <end position="47"/>
    </location>
</feature>
<comment type="subcellular location">
    <subcellularLocation>
        <location evidence="1">Nucleus</location>
    </subcellularLocation>
</comment>
<proteinExistence type="predicted"/>
<feature type="domain" description="DEUBAD" evidence="4">
    <location>
        <begin position="69"/>
        <end position="182"/>
    </location>
</feature>
<gene>
    <name evidence="5" type="ORF">V6N12_022586</name>
</gene>
<feature type="compositionally biased region" description="Polar residues" evidence="3">
    <location>
        <begin position="542"/>
        <end position="554"/>
    </location>
</feature>
<dbReference type="InterPro" id="IPR024867">
    <property type="entry name" value="NFRKB"/>
</dbReference>
<dbReference type="PROSITE" id="PS51916">
    <property type="entry name" value="DEUBAD"/>
    <property type="match status" value="1"/>
</dbReference>
<organism evidence="5 6">
    <name type="scientific">Hibiscus sabdariffa</name>
    <name type="common">roselle</name>
    <dbReference type="NCBI Taxonomy" id="183260"/>
    <lineage>
        <taxon>Eukaryota</taxon>
        <taxon>Viridiplantae</taxon>
        <taxon>Streptophyta</taxon>
        <taxon>Embryophyta</taxon>
        <taxon>Tracheophyta</taxon>
        <taxon>Spermatophyta</taxon>
        <taxon>Magnoliopsida</taxon>
        <taxon>eudicotyledons</taxon>
        <taxon>Gunneridae</taxon>
        <taxon>Pentapetalae</taxon>
        <taxon>rosids</taxon>
        <taxon>malvids</taxon>
        <taxon>Malvales</taxon>
        <taxon>Malvaceae</taxon>
        <taxon>Malvoideae</taxon>
        <taxon>Hibiscus</taxon>
    </lineage>
</organism>
<dbReference type="InterPro" id="IPR044867">
    <property type="entry name" value="DEUBAD_dom"/>
</dbReference>
<evidence type="ECO:0000256" key="2">
    <source>
        <dbReference type="ARBA" id="ARBA00023242"/>
    </source>
</evidence>
<dbReference type="EMBL" id="JBBPBM010000004">
    <property type="protein sequence ID" value="KAK8588129.1"/>
    <property type="molecule type" value="Genomic_DNA"/>
</dbReference>
<evidence type="ECO:0000313" key="6">
    <source>
        <dbReference type="Proteomes" id="UP001472677"/>
    </source>
</evidence>
<reference evidence="5 6" key="1">
    <citation type="journal article" date="2024" name="G3 (Bethesda)">
        <title>Genome assembly of Hibiscus sabdariffa L. provides insights into metabolisms of medicinal natural products.</title>
        <authorList>
            <person name="Kim T."/>
        </authorList>
    </citation>
    <scope>NUCLEOTIDE SEQUENCE [LARGE SCALE GENOMIC DNA]</scope>
    <source>
        <strain evidence="5">TK-2024</strain>
        <tissue evidence="5">Old leaves</tissue>
    </source>
</reference>
<dbReference type="Proteomes" id="UP001472677">
    <property type="component" value="Unassembled WGS sequence"/>
</dbReference>
<sequence length="595" mass="67228">MGIQKICHWKSGVSSCHGRFPGSLKGEDKEKEDDDPLNGEDSDDDLDDCDFEGIGYELGMVEGQICSIPYELFDLPDLREILSLETWNSCLTEEERFSLSAYLPDMDEWTFWLTLKDLFSGSDIYFGNPMDTFFRGLKSGFYPPNISRRRDALQFLERRKYYHAIRSYHHKMVQMFIDMRSLWDECDMSAGIAERLYMWRTRIKCRDANANLLDLNAMPNDGCLLNEDVNLDAIMSHLPKRMKVWESIKEKAYVAGASVNGMNTIAPNCSKRGVLKVKTAGNASHSHNQKMVVGDISEQCRSVPKGLLKVVPKVPPVLPQVSKVFSRRSQKALRVGAQGLQVCTVPNLPEPSYLRNAGNFSGSPFLCQKVSGSQMNPKQSRSMLIHQDSALKSHRYLQNSSENRSEEVDIADLGKHKLFELDEDSVIGTKRHKFSQNLRQNVDTGKKGLFSNPFTNQYHEGERQTRILQRECTTILPRVPEAVSSSGIEGGMPDKLIAFPNQMKNPSEFEVENSEKPSKPSGSEPKYDLTLPLTYKRRKPQAKSSSGFTNSLITGTDKRSDNPNESNQPLGLGENVKALKIKFMGWENIPLNRES</sequence>
<dbReference type="PANTHER" id="PTHR13052">
    <property type="entry name" value="NFRKB-RELATED"/>
    <property type="match status" value="1"/>
</dbReference>
<evidence type="ECO:0000313" key="5">
    <source>
        <dbReference type="EMBL" id="KAK8588129.1"/>
    </source>
</evidence>
<feature type="compositionally biased region" description="Acidic residues" evidence="3">
    <location>
        <begin position="30"/>
        <end position="47"/>
    </location>
</feature>
<dbReference type="PANTHER" id="PTHR13052:SF3">
    <property type="entry name" value="NUCLEAR FACTOR RELATED TO KAPPA-B-BINDING PROTEIN"/>
    <property type="match status" value="1"/>
</dbReference>
<comment type="caution">
    <text evidence="5">The sequence shown here is derived from an EMBL/GenBank/DDBJ whole genome shotgun (WGS) entry which is preliminary data.</text>
</comment>
<keyword evidence="2" id="KW-0539">Nucleus</keyword>
<evidence type="ECO:0000256" key="3">
    <source>
        <dbReference type="SAM" id="MobiDB-lite"/>
    </source>
</evidence>